<dbReference type="OrthoDB" id="9772751at2"/>
<gene>
    <name evidence="2" type="ORF">SAMN05444391_0073</name>
</gene>
<keyword evidence="2" id="KW-0489">Methyltransferase</keyword>
<dbReference type="AlphaFoldDB" id="A0A1M6Q4P9"/>
<dbReference type="STRING" id="381751.SAMN05444391_0073"/>
<dbReference type="Proteomes" id="UP000189810">
    <property type="component" value="Chromosome I"/>
</dbReference>
<dbReference type="InterPro" id="IPR029063">
    <property type="entry name" value="SAM-dependent_MTases_sf"/>
</dbReference>
<sequence length="219" mass="24952">MSILSTRFSRASSTYEEWAIPQRECAHMLLSLEEELETPILDLGCGTGTLKDLSKDVVGLDIAVGMLKVYKQKGGIAVLGKGEELPFRDKSFGTVISNFSLHWMDLDRVIPEIKRVVRRRFLASIPVKGSLPQFGFPFPETEHLLKLLELHFRIRTKMIMEVPIPFRGWDLLKFFHYTGTSYNPCAGSVKPSRKELERLVELVDNPTFKVLFFSCEVTV</sequence>
<dbReference type="EMBL" id="LT670846">
    <property type="protein sequence ID" value="SHK15096.1"/>
    <property type="molecule type" value="Genomic_DNA"/>
</dbReference>
<evidence type="ECO:0000313" key="3">
    <source>
        <dbReference type="Proteomes" id="UP000189810"/>
    </source>
</evidence>
<keyword evidence="2" id="KW-0808">Transferase</keyword>
<evidence type="ECO:0000259" key="1">
    <source>
        <dbReference type="Pfam" id="PF08241"/>
    </source>
</evidence>
<dbReference type="Pfam" id="PF08241">
    <property type="entry name" value="Methyltransf_11"/>
    <property type="match status" value="1"/>
</dbReference>
<keyword evidence="3" id="KW-1185">Reference proteome</keyword>
<dbReference type="GO" id="GO:0008757">
    <property type="term" value="F:S-adenosylmethionine-dependent methyltransferase activity"/>
    <property type="evidence" value="ECO:0007669"/>
    <property type="project" value="InterPro"/>
</dbReference>
<dbReference type="RefSeq" id="WP_079653286.1">
    <property type="nucleotide sequence ID" value="NZ_LT670846.1"/>
</dbReference>
<dbReference type="PANTHER" id="PTHR42912">
    <property type="entry name" value="METHYLTRANSFERASE"/>
    <property type="match status" value="1"/>
</dbReference>
<proteinExistence type="predicted"/>
<dbReference type="SUPFAM" id="SSF53335">
    <property type="entry name" value="S-adenosyl-L-methionine-dependent methyltransferases"/>
    <property type="match status" value="1"/>
</dbReference>
<dbReference type="CDD" id="cd02440">
    <property type="entry name" value="AdoMet_MTases"/>
    <property type="match status" value="1"/>
</dbReference>
<dbReference type="GO" id="GO:0032259">
    <property type="term" value="P:methylation"/>
    <property type="evidence" value="ECO:0007669"/>
    <property type="project" value="UniProtKB-KW"/>
</dbReference>
<protein>
    <submittedName>
        <fullName evidence="2">Malonyl-CoA O-methyltransferase</fullName>
    </submittedName>
</protein>
<reference evidence="2 3" key="1">
    <citation type="submission" date="2016-11" db="EMBL/GenBank/DDBJ databases">
        <authorList>
            <person name="Jaros S."/>
            <person name="Januszkiewicz K."/>
            <person name="Wedrychowicz H."/>
        </authorList>
    </citation>
    <scope>NUCLEOTIDE SEQUENCE [LARGE SCALE GENOMIC DNA]</scope>
    <source>
        <strain evidence="2 3">DSM 19557</strain>
    </source>
</reference>
<organism evidence="2 3">
    <name type="scientific">Thermocrinis minervae</name>
    <dbReference type="NCBI Taxonomy" id="381751"/>
    <lineage>
        <taxon>Bacteria</taxon>
        <taxon>Pseudomonadati</taxon>
        <taxon>Aquificota</taxon>
        <taxon>Aquificia</taxon>
        <taxon>Aquificales</taxon>
        <taxon>Aquificaceae</taxon>
        <taxon>Thermocrinis</taxon>
    </lineage>
</organism>
<dbReference type="Gene3D" id="3.40.50.150">
    <property type="entry name" value="Vaccinia Virus protein VP39"/>
    <property type="match status" value="1"/>
</dbReference>
<dbReference type="InterPro" id="IPR050508">
    <property type="entry name" value="Methyltransf_Superfamily"/>
</dbReference>
<evidence type="ECO:0000313" key="2">
    <source>
        <dbReference type="EMBL" id="SHK15096.1"/>
    </source>
</evidence>
<feature type="domain" description="Methyltransferase type 11" evidence="1">
    <location>
        <begin position="41"/>
        <end position="119"/>
    </location>
</feature>
<name>A0A1M6Q4P9_9AQUI</name>
<accession>A0A1M6Q4P9</accession>
<dbReference type="InterPro" id="IPR013216">
    <property type="entry name" value="Methyltransf_11"/>
</dbReference>